<feature type="transmembrane region" description="Helical" evidence="5">
    <location>
        <begin position="165"/>
        <end position="191"/>
    </location>
</feature>
<reference evidence="7" key="1">
    <citation type="journal article" date="2020" name="Stud. Mycol.">
        <title>101 Dothideomycetes genomes: a test case for predicting lifestyles and emergence of pathogens.</title>
        <authorList>
            <person name="Haridas S."/>
            <person name="Albert R."/>
            <person name="Binder M."/>
            <person name="Bloem J."/>
            <person name="Labutti K."/>
            <person name="Salamov A."/>
            <person name="Andreopoulos B."/>
            <person name="Baker S."/>
            <person name="Barry K."/>
            <person name="Bills G."/>
            <person name="Bluhm B."/>
            <person name="Cannon C."/>
            <person name="Castanera R."/>
            <person name="Culley D."/>
            <person name="Daum C."/>
            <person name="Ezra D."/>
            <person name="Gonzalez J."/>
            <person name="Henrissat B."/>
            <person name="Kuo A."/>
            <person name="Liang C."/>
            <person name="Lipzen A."/>
            <person name="Lutzoni F."/>
            <person name="Magnuson J."/>
            <person name="Mondo S."/>
            <person name="Nolan M."/>
            <person name="Ohm R."/>
            <person name="Pangilinan J."/>
            <person name="Park H.-J."/>
            <person name="Ramirez L."/>
            <person name="Alfaro M."/>
            <person name="Sun H."/>
            <person name="Tritt A."/>
            <person name="Yoshinaga Y."/>
            <person name="Zwiers L.-H."/>
            <person name="Turgeon B."/>
            <person name="Goodwin S."/>
            <person name="Spatafora J."/>
            <person name="Crous P."/>
            <person name="Grigoriev I."/>
        </authorList>
    </citation>
    <scope>NUCLEOTIDE SEQUENCE</scope>
    <source>
        <strain evidence="7">CBS 109.77</strain>
    </source>
</reference>
<dbReference type="SUPFAM" id="SSF103473">
    <property type="entry name" value="MFS general substrate transporter"/>
    <property type="match status" value="1"/>
</dbReference>
<dbReference type="OrthoDB" id="9986881at2759"/>
<evidence type="ECO:0000256" key="2">
    <source>
        <dbReference type="ARBA" id="ARBA00022692"/>
    </source>
</evidence>
<keyword evidence="2 5" id="KW-0812">Transmembrane</keyword>
<keyword evidence="8" id="KW-1185">Reference proteome</keyword>
<evidence type="ECO:0000313" key="7">
    <source>
        <dbReference type="EMBL" id="KAF2798597.1"/>
    </source>
</evidence>
<feature type="transmembrane region" description="Helical" evidence="5">
    <location>
        <begin position="107"/>
        <end position="124"/>
    </location>
</feature>
<accession>A0A6A6XSP0</accession>
<evidence type="ECO:0000313" key="8">
    <source>
        <dbReference type="Proteomes" id="UP000799757"/>
    </source>
</evidence>
<dbReference type="Proteomes" id="UP000799757">
    <property type="component" value="Unassembled WGS sequence"/>
</dbReference>
<feature type="transmembrane region" description="Helical" evidence="5">
    <location>
        <begin position="378"/>
        <end position="403"/>
    </location>
</feature>
<feature type="domain" description="Major facilitator superfamily (MFS) profile" evidence="6">
    <location>
        <begin position="37"/>
        <end position="470"/>
    </location>
</feature>
<dbReference type="InterPro" id="IPR011701">
    <property type="entry name" value="MFS"/>
</dbReference>
<feature type="transmembrane region" description="Helical" evidence="5">
    <location>
        <begin position="276"/>
        <end position="296"/>
    </location>
</feature>
<evidence type="ECO:0000259" key="6">
    <source>
        <dbReference type="PROSITE" id="PS50850"/>
    </source>
</evidence>
<feature type="transmembrane region" description="Helical" evidence="5">
    <location>
        <begin position="75"/>
        <end position="95"/>
    </location>
</feature>
<dbReference type="InterPro" id="IPR020846">
    <property type="entry name" value="MFS_dom"/>
</dbReference>
<comment type="subcellular location">
    <subcellularLocation>
        <location evidence="1">Membrane</location>
        <topology evidence="1">Multi-pass membrane protein</topology>
    </subcellularLocation>
</comment>
<dbReference type="Gene3D" id="1.20.1250.20">
    <property type="entry name" value="MFS general substrate transporter like domains"/>
    <property type="match status" value="1"/>
</dbReference>
<organism evidence="7 8">
    <name type="scientific">Melanomma pulvis-pyrius CBS 109.77</name>
    <dbReference type="NCBI Taxonomy" id="1314802"/>
    <lineage>
        <taxon>Eukaryota</taxon>
        <taxon>Fungi</taxon>
        <taxon>Dikarya</taxon>
        <taxon>Ascomycota</taxon>
        <taxon>Pezizomycotina</taxon>
        <taxon>Dothideomycetes</taxon>
        <taxon>Pleosporomycetidae</taxon>
        <taxon>Pleosporales</taxon>
        <taxon>Melanommataceae</taxon>
        <taxon>Melanomma</taxon>
    </lineage>
</organism>
<feature type="transmembrane region" description="Helical" evidence="5">
    <location>
        <begin position="415"/>
        <end position="438"/>
    </location>
</feature>
<sequence length="483" mass="52902">MEQDTEPKVADDGLIDFDGPNDPYLPLNWPFRKKIITTFLYGLCTMGATWASTIYNSGLSQVQHQFNVGSEVALLGMSLYLLGYFTNAFGPLLWAPMSEAYGRKVSILLPVFGLMIFSIASAVAKDVQTIIISRFFGGVFGGAPLSNVGGVMVDIWSPTQRGNTLIIWGITVIVGPLVAPIVGGALVINLPQTGWRWTGYITGIMLATILISSVLWIEESFPPVLLARKANKIRHETKDWSVHSKSQETGTSIKQMAAKYLIVPLEMMVDPIAFSISLYAAFCYAIVYLAVVAYAIEFEGVRGWNAVNGSLPFLGIMVGVLFGAGVNYWGQRYYRKCFIAAGNKVVPEARLMPMIIGSFFFPAGLFIMGWTSKKDTHWIGFTIGGTCVGLGFFTIFQSGVNYLIDTYSMMAASALAANIFLRSFLAAAFPLFAGAMFTRLGLDWGMSLLGFIATAMIPIPFLFYIFGKKIRAIGKRSKLNFVP</sequence>
<dbReference type="GO" id="GO:0022857">
    <property type="term" value="F:transmembrane transporter activity"/>
    <property type="evidence" value="ECO:0007669"/>
    <property type="project" value="InterPro"/>
</dbReference>
<dbReference type="Pfam" id="PF07690">
    <property type="entry name" value="MFS_1"/>
    <property type="match status" value="1"/>
</dbReference>
<dbReference type="GO" id="GO:0005886">
    <property type="term" value="C:plasma membrane"/>
    <property type="evidence" value="ECO:0007669"/>
    <property type="project" value="TreeGrafter"/>
</dbReference>
<dbReference type="PANTHER" id="PTHR23502:SF59">
    <property type="entry name" value="MULTIDRUG TRANSPORTER, PUTATIVE (AFU_ORTHOLOGUE AFUA_1G10370)-RELATED"/>
    <property type="match status" value="1"/>
</dbReference>
<protein>
    <submittedName>
        <fullName evidence="7">MFS general substrate transporter</fullName>
    </submittedName>
</protein>
<evidence type="ECO:0000256" key="4">
    <source>
        <dbReference type="ARBA" id="ARBA00023136"/>
    </source>
</evidence>
<evidence type="ECO:0000256" key="3">
    <source>
        <dbReference type="ARBA" id="ARBA00022989"/>
    </source>
</evidence>
<proteinExistence type="predicted"/>
<feature type="transmembrane region" description="Helical" evidence="5">
    <location>
        <begin position="351"/>
        <end position="372"/>
    </location>
</feature>
<feature type="transmembrane region" description="Helical" evidence="5">
    <location>
        <begin position="311"/>
        <end position="330"/>
    </location>
</feature>
<dbReference type="EMBL" id="MU001780">
    <property type="protein sequence ID" value="KAF2798597.1"/>
    <property type="molecule type" value="Genomic_DNA"/>
</dbReference>
<dbReference type="InterPro" id="IPR036259">
    <property type="entry name" value="MFS_trans_sf"/>
</dbReference>
<keyword evidence="3 5" id="KW-1133">Transmembrane helix</keyword>
<gene>
    <name evidence="7" type="ORF">K505DRAFT_296150</name>
</gene>
<dbReference type="AlphaFoldDB" id="A0A6A6XSP0"/>
<feature type="transmembrane region" description="Helical" evidence="5">
    <location>
        <begin position="35"/>
        <end position="55"/>
    </location>
</feature>
<dbReference type="FunFam" id="1.20.1250.20:FF:000011">
    <property type="entry name" value="MFS multidrug transporter, putative"/>
    <property type="match status" value="1"/>
</dbReference>
<feature type="transmembrane region" description="Helical" evidence="5">
    <location>
        <begin position="130"/>
        <end position="153"/>
    </location>
</feature>
<evidence type="ECO:0000256" key="1">
    <source>
        <dbReference type="ARBA" id="ARBA00004141"/>
    </source>
</evidence>
<dbReference type="PANTHER" id="PTHR23502">
    <property type="entry name" value="MAJOR FACILITATOR SUPERFAMILY"/>
    <property type="match status" value="1"/>
</dbReference>
<keyword evidence="4 5" id="KW-0472">Membrane</keyword>
<dbReference type="PROSITE" id="PS50850">
    <property type="entry name" value="MFS"/>
    <property type="match status" value="1"/>
</dbReference>
<dbReference type="CDD" id="cd17323">
    <property type="entry name" value="MFS_Tpo1_MDR_like"/>
    <property type="match status" value="1"/>
</dbReference>
<feature type="transmembrane region" description="Helical" evidence="5">
    <location>
        <begin position="197"/>
        <end position="217"/>
    </location>
</feature>
<feature type="transmembrane region" description="Helical" evidence="5">
    <location>
        <begin position="444"/>
        <end position="466"/>
    </location>
</feature>
<name>A0A6A6XSP0_9PLEO</name>
<evidence type="ECO:0000256" key="5">
    <source>
        <dbReference type="SAM" id="Phobius"/>
    </source>
</evidence>